<dbReference type="PANTHER" id="PTHR31657">
    <property type="entry name" value="ETHYLENE-RESPONSIVE TRANSCRIPTION FACTOR ERF061"/>
    <property type="match status" value="1"/>
</dbReference>
<keyword evidence="6" id="KW-0804">Transcription</keyword>
<protein>
    <submittedName>
        <fullName evidence="11">Ethylene-responsive transcription factor RAP2-4</fullName>
    </submittedName>
</protein>
<dbReference type="InterPro" id="IPR051758">
    <property type="entry name" value="ERF/AP2-like"/>
</dbReference>
<dbReference type="GO" id="GO:0005634">
    <property type="term" value="C:nucleus"/>
    <property type="evidence" value="ECO:0007669"/>
    <property type="project" value="UniProtKB-SubCell"/>
</dbReference>
<feature type="non-terminal residue" evidence="11">
    <location>
        <position position="233"/>
    </location>
</feature>
<keyword evidence="4" id="KW-0238">DNA-binding</keyword>
<keyword evidence="3" id="KW-0805">Transcription regulation</keyword>
<proteinExistence type="inferred from homology"/>
<feature type="domain" description="AP2/ERF" evidence="10">
    <location>
        <begin position="202"/>
        <end position="233"/>
    </location>
</feature>
<dbReference type="InterPro" id="IPR036955">
    <property type="entry name" value="AP2/ERF_dom_sf"/>
</dbReference>
<sequence>MFNNSRPEAFSSADLSREELMKALEPFVSEGAFSSFSHFSPSTASSSMSYPSPSPCSSSSPSPSQASFLSPLPRSTLPSPSSISCSVFPTLYPSCSPSSSSSSSSISFSQEFSTGGDYCFLSQPLGNGVGILNRLPPAGQIGLNQLSAAQMQQIQAQVYLRQQQNARYHSFLGPRALPMKQTAGLPPTSSSGRVVGAGPGKLYRGVRQRHWGKWVAEIRLPKNRTRLWLGTFD</sequence>
<evidence type="ECO:0000256" key="2">
    <source>
        <dbReference type="ARBA" id="ARBA00022745"/>
    </source>
</evidence>
<dbReference type="PROSITE" id="PS51032">
    <property type="entry name" value="AP2_ERF"/>
    <property type="match status" value="1"/>
</dbReference>
<evidence type="ECO:0000256" key="7">
    <source>
        <dbReference type="ARBA" id="ARBA00023242"/>
    </source>
</evidence>
<comment type="subcellular location">
    <subcellularLocation>
        <location evidence="1">Nucleus</location>
    </subcellularLocation>
</comment>
<reference evidence="11" key="1">
    <citation type="submission" date="2015-07" db="EMBL/GenBank/DDBJ databases">
        <title>Transcriptome Assembly of Anthurium amnicola.</title>
        <authorList>
            <person name="Suzuki J."/>
        </authorList>
    </citation>
    <scope>NUCLEOTIDE SEQUENCE</scope>
</reference>
<dbReference type="EMBL" id="GDJX01011841">
    <property type="protein sequence ID" value="JAT56095.1"/>
    <property type="molecule type" value="Transcribed_RNA"/>
</dbReference>
<comment type="similarity">
    <text evidence="8">Belongs to the AP2/ERF transcription factor family. ERF subfamily.</text>
</comment>
<evidence type="ECO:0000256" key="8">
    <source>
        <dbReference type="ARBA" id="ARBA00024343"/>
    </source>
</evidence>
<organism evidence="11">
    <name type="scientific">Anthurium amnicola</name>
    <dbReference type="NCBI Taxonomy" id="1678845"/>
    <lineage>
        <taxon>Eukaryota</taxon>
        <taxon>Viridiplantae</taxon>
        <taxon>Streptophyta</taxon>
        <taxon>Embryophyta</taxon>
        <taxon>Tracheophyta</taxon>
        <taxon>Spermatophyta</taxon>
        <taxon>Magnoliopsida</taxon>
        <taxon>Liliopsida</taxon>
        <taxon>Araceae</taxon>
        <taxon>Pothoideae</taxon>
        <taxon>Potheae</taxon>
        <taxon>Anthurium</taxon>
    </lineage>
</organism>
<keyword evidence="2" id="KW-0936">Ethylene signaling pathway</keyword>
<keyword evidence="7" id="KW-0539">Nucleus</keyword>
<gene>
    <name evidence="11" type="primary">RAP2-4_0</name>
    <name evidence="11" type="ORF">g.52515</name>
</gene>
<evidence type="ECO:0000256" key="9">
    <source>
        <dbReference type="SAM" id="MobiDB-lite"/>
    </source>
</evidence>
<dbReference type="GO" id="GO:0003700">
    <property type="term" value="F:DNA-binding transcription factor activity"/>
    <property type="evidence" value="ECO:0007669"/>
    <property type="project" value="InterPro"/>
</dbReference>
<dbReference type="SUPFAM" id="SSF54171">
    <property type="entry name" value="DNA-binding domain"/>
    <property type="match status" value="1"/>
</dbReference>
<evidence type="ECO:0000256" key="3">
    <source>
        <dbReference type="ARBA" id="ARBA00023015"/>
    </source>
</evidence>
<dbReference type="CDD" id="cd00018">
    <property type="entry name" value="AP2"/>
    <property type="match status" value="1"/>
</dbReference>
<dbReference type="AlphaFoldDB" id="A0A1D1YN90"/>
<evidence type="ECO:0000313" key="11">
    <source>
        <dbReference type="EMBL" id="JAT56095.1"/>
    </source>
</evidence>
<evidence type="ECO:0000256" key="4">
    <source>
        <dbReference type="ARBA" id="ARBA00023125"/>
    </source>
</evidence>
<evidence type="ECO:0000256" key="5">
    <source>
        <dbReference type="ARBA" id="ARBA00023159"/>
    </source>
</evidence>
<evidence type="ECO:0000256" key="6">
    <source>
        <dbReference type="ARBA" id="ARBA00023163"/>
    </source>
</evidence>
<evidence type="ECO:0000256" key="1">
    <source>
        <dbReference type="ARBA" id="ARBA00004123"/>
    </source>
</evidence>
<dbReference type="GO" id="GO:0009873">
    <property type="term" value="P:ethylene-activated signaling pathway"/>
    <property type="evidence" value="ECO:0007669"/>
    <property type="project" value="UniProtKB-KW"/>
</dbReference>
<dbReference type="PRINTS" id="PR00367">
    <property type="entry name" value="ETHRSPELEMNT"/>
</dbReference>
<accession>A0A1D1YN90</accession>
<feature type="region of interest" description="Disordered" evidence="9">
    <location>
        <begin position="40"/>
        <end position="73"/>
    </location>
</feature>
<keyword evidence="5" id="KW-0010">Activator</keyword>
<evidence type="ECO:0000259" key="10">
    <source>
        <dbReference type="PROSITE" id="PS51032"/>
    </source>
</evidence>
<dbReference type="GO" id="GO:0000976">
    <property type="term" value="F:transcription cis-regulatory region binding"/>
    <property type="evidence" value="ECO:0007669"/>
    <property type="project" value="UniProtKB-ARBA"/>
</dbReference>
<dbReference type="Gene3D" id="3.30.730.10">
    <property type="entry name" value="AP2/ERF domain"/>
    <property type="match status" value="1"/>
</dbReference>
<name>A0A1D1YN90_9ARAE</name>
<dbReference type="InterPro" id="IPR016177">
    <property type="entry name" value="DNA-bd_dom_sf"/>
</dbReference>
<dbReference type="InterPro" id="IPR001471">
    <property type="entry name" value="AP2/ERF_dom"/>
</dbReference>
<dbReference type="SMART" id="SM00380">
    <property type="entry name" value="AP2"/>
    <property type="match status" value="1"/>
</dbReference>
<dbReference type="PANTHER" id="PTHR31657:SF73">
    <property type="entry name" value="OS02G0752800 PROTEIN"/>
    <property type="match status" value="1"/>
</dbReference>